<dbReference type="Proteomes" id="UP000018680">
    <property type="component" value="Chromosome"/>
</dbReference>
<accession>V5WHM7</accession>
<dbReference type="InterPro" id="IPR041698">
    <property type="entry name" value="Methyltransf_25"/>
</dbReference>
<dbReference type="AlphaFoldDB" id="V5WHM7"/>
<dbReference type="HOGENOM" id="CLU_1089455_0_0_12"/>
<evidence type="ECO:0000256" key="2">
    <source>
        <dbReference type="ARBA" id="ARBA00022679"/>
    </source>
</evidence>
<reference evidence="4 5" key="1">
    <citation type="journal article" date="2015" name="Stand. Genomic Sci.">
        <title>Complete genome sequence and description of Salinispira pacifica gen. nov., sp. nov., a novel spirochaete isolated form a hypersaline microbial mat.</title>
        <authorList>
            <person name="Ben Hania W."/>
            <person name="Joseph M."/>
            <person name="Schumann P."/>
            <person name="Bunk B."/>
            <person name="Fiebig A."/>
            <person name="Sproer C."/>
            <person name="Klenk H.P."/>
            <person name="Fardeau M.L."/>
            <person name="Spring S."/>
        </authorList>
    </citation>
    <scope>NUCLEOTIDE SEQUENCE [LARGE SCALE GENOMIC DNA]</scope>
    <source>
        <strain evidence="4 5">L21-RPul-D2</strain>
    </source>
</reference>
<proteinExistence type="predicted"/>
<dbReference type="SUPFAM" id="SSF53335">
    <property type="entry name" value="S-adenosyl-L-methionine-dependent methyltransferases"/>
    <property type="match status" value="1"/>
</dbReference>
<dbReference type="RefSeq" id="WP_024268235.1">
    <property type="nucleotide sequence ID" value="NC_023035.1"/>
</dbReference>
<dbReference type="CDD" id="cd02440">
    <property type="entry name" value="AdoMet_MTases"/>
    <property type="match status" value="1"/>
</dbReference>
<dbReference type="KEGG" id="slr:L21SP2_1947"/>
<keyword evidence="1" id="KW-0489">Methyltransferase</keyword>
<dbReference type="InterPro" id="IPR029063">
    <property type="entry name" value="SAM-dependent_MTases_sf"/>
</dbReference>
<dbReference type="Gene3D" id="3.40.50.150">
    <property type="entry name" value="Vaccinia Virus protein VP39"/>
    <property type="match status" value="1"/>
</dbReference>
<sequence>MNADGDNQPDIKSAFIYEQAQLYRSLFERYEVDITWLSRLISSRFPSRNPRILELACGEARILKGLAYRGSSTRLSGLDISPRMLELARSLVPDAALYQTDMRDFRLGEHYDLILLMANSLSHILSREDRRNVYDSISRHMGTGGLAVCAVLTSRGYEDSLNTPVTMGECSDSRGNRFEVFEQSRMLEEDTIQVDWYFQAETSDADDLHNTFTLHCFQPGELAGEIRESGGEILETLHGFRSDMDFWDIHVYRTA</sequence>
<name>V5WHM7_9SPIO</name>
<feature type="domain" description="Methyltransferase" evidence="3">
    <location>
        <begin position="52"/>
        <end position="145"/>
    </location>
</feature>
<keyword evidence="5" id="KW-1185">Reference proteome</keyword>
<dbReference type="PANTHER" id="PTHR43861">
    <property type="entry name" value="TRANS-ACONITATE 2-METHYLTRANSFERASE-RELATED"/>
    <property type="match status" value="1"/>
</dbReference>
<dbReference type="eggNOG" id="COG4106">
    <property type="taxonomic scope" value="Bacteria"/>
</dbReference>
<dbReference type="OrthoDB" id="9811589at2"/>
<keyword evidence="2" id="KW-0808">Transferase</keyword>
<evidence type="ECO:0000313" key="5">
    <source>
        <dbReference type="Proteomes" id="UP000018680"/>
    </source>
</evidence>
<dbReference type="EMBL" id="CP006939">
    <property type="protein sequence ID" value="AHC15318.1"/>
    <property type="molecule type" value="Genomic_DNA"/>
</dbReference>
<organism evidence="4 5">
    <name type="scientific">Salinispira pacifica</name>
    <dbReference type="NCBI Taxonomy" id="1307761"/>
    <lineage>
        <taxon>Bacteria</taxon>
        <taxon>Pseudomonadati</taxon>
        <taxon>Spirochaetota</taxon>
        <taxon>Spirochaetia</taxon>
        <taxon>Spirochaetales</taxon>
        <taxon>Spirochaetaceae</taxon>
        <taxon>Salinispira</taxon>
    </lineage>
</organism>
<gene>
    <name evidence="4" type="ORF">L21SP2_1947</name>
</gene>
<evidence type="ECO:0000256" key="1">
    <source>
        <dbReference type="ARBA" id="ARBA00022603"/>
    </source>
</evidence>
<dbReference type="GO" id="GO:0008168">
    <property type="term" value="F:methyltransferase activity"/>
    <property type="evidence" value="ECO:0007669"/>
    <property type="project" value="UniProtKB-KW"/>
</dbReference>
<dbReference type="STRING" id="1307761.L21SP2_1947"/>
<dbReference type="GO" id="GO:0032259">
    <property type="term" value="P:methylation"/>
    <property type="evidence" value="ECO:0007669"/>
    <property type="project" value="UniProtKB-KW"/>
</dbReference>
<dbReference type="Gene3D" id="2.20.130.10">
    <property type="entry name" value="CAC2371-like domains"/>
    <property type="match status" value="1"/>
</dbReference>
<evidence type="ECO:0000313" key="4">
    <source>
        <dbReference type="EMBL" id="AHC15318.1"/>
    </source>
</evidence>
<dbReference type="PANTHER" id="PTHR43861:SF1">
    <property type="entry name" value="TRANS-ACONITATE 2-METHYLTRANSFERASE"/>
    <property type="match status" value="1"/>
</dbReference>
<protein>
    <recommendedName>
        <fullName evidence="3">Methyltransferase domain-containing protein</fullName>
    </recommendedName>
</protein>
<evidence type="ECO:0000259" key="3">
    <source>
        <dbReference type="Pfam" id="PF13649"/>
    </source>
</evidence>
<dbReference type="Pfam" id="PF13649">
    <property type="entry name" value="Methyltransf_25"/>
    <property type="match status" value="1"/>
</dbReference>